<dbReference type="PANTHER" id="PTHR12126">
    <property type="entry name" value="NADH-UBIQUINONE OXIDOREDUCTASE 39 KDA SUBUNIT-RELATED"/>
    <property type="match status" value="1"/>
</dbReference>
<protein>
    <recommendedName>
        <fullName evidence="3">NAD-dependent epimerase/dehydratase domain-containing protein</fullName>
    </recommendedName>
</protein>
<dbReference type="SUPFAM" id="SSF51735">
    <property type="entry name" value="NAD(P)-binding Rossmann-fold domains"/>
    <property type="match status" value="1"/>
</dbReference>
<dbReference type="STRING" id="5288.A0A5C5G3B3"/>
<dbReference type="InterPro" id="IPR051207">
    <property type="entry name" value="ComplexI_NDUFA9_subunit"/>
</dbReference>
<proteinExistence type="predicted"/>
<evidence type="ECO:0008006" key="3">
    <source>
        <dbReference type="Google" id="ProtNLM"/>
    </source>
</evidence>
<dbReference type="InterPro" id="IPR036291">
    <property type="entry name" value="NAD(P)-bd_dom_sf"/>
</dbReference>
<dbReference type="EMBL" id="SOZI01000009">
    <property type="protein sequence ID" value="TNY23600.1"/>
    <property type="molecule type" value="Genomic_DNA"/>
</dbReference>
<comment type="caution">
    <text evidence="1">The sequence shown here is derived from an EMBL/GenBank/DDBJ whole genome shotgun (WGS) entry which is preliminary data.</text>
</comment>
<gene>
    <name evidence="1" type="ORF">DMC30DRAFT_294181</name>
</gene>
<dbReference type="PANTHER" id="PTHR12126:SF16">
    <property type="entry name" value="MIOREX COMPLEX COMPONENT 2"/>
    <property type="match status" value="1"/>
</dbReference>
<reference evidence="1 2" key="1">
    <citation type="submission" date="2019-03" db="EMBL/GenBank/DDBJ databases">
        <title>Rhodosporidium diobovatum UCD-FST 08-225 genome sequencing, assembly, and annotation.</title>
        <authorList>
            <person name="Fakankun I.U."/>
            <person name="Fristensky B."/>
            <person name="Levin D.B."/>
        </authorList>
    </citation>
    <scope>NUCLEOTIDE SEQUENCE [LARGE SCALE GENOMIC DNA]</scope>
    <source>
        <strain evidence="1 2">UCD-FST 08-225</strain>
    </source>
</reference>
<evidence type="ECO:0000313" key="2">
    <source>
        <dbReference type="Proteomes" id="UP000311382"/>
    </source>
</evidence>
<accession>A0A5C5G3B3</accession>
<keyword evidence="2" id="KW-1185">Reference proteome</keyword>
<name>A0A5C5G3B3_9BASI</name>
<dbReference type="OrthoDB" id="276721at2759"/>
<dbReference type="AlphaFoldDB" id="A0A5C5G3B3"/>
<dbReference type="GO" id="GO:0044877">
    <property type="term" value="F:protein-containing complex binding"/>
    <property type="evidence" value="ECO:0007669"/>
    <property type="project" value="TreeGrafter"/>
</dbReference>
<dbReference type="Gene3D" id="3.40.50.720">
    <property type="entry name" value="NAD(P)-binding Rossmann-like Domain"/>
    <property type="match status" value="1"/>
</dbReference>
<dbReference type="Proteomes" id="UP000311382">
    <property type="component" value="Unassembled WGS sequence"/>
</dbReference>
<sequence>MKVCIFGGNGFVGSAVARKAVARGWSVVSVSRSGTPFATPAGHSPAWVNEVRSATSSRRLPRQRLTAPYGQVDWRKGSPFDPSTYDAVLPECDALVTTLGTLFETSYKDKGVARPFSVLKALAENLSGSRGNPLAQEARERSYERLNRDSALQLFDSFHSSRSSLSSPAAPSPFVFISAEDIFRPFVPSRYIQTKRQAEAEIWRRAVAETETPSVRPVFVRPSLMYHPHLNPPSTLPATLLEATSNLHALVPPSLHLLPSAPPSSPVPSPTASIPSAATSLSSLLSIPPIHVDAVGEAVCAAIADEGTQGVVDVERMRRMLGFDELGWGLRGGDKKKAGAA</sequence>
<dbReference type="GO" id="GO:0005739">
    <property type="term" value="C:mitochondrion"/>
    <property type="evidence" value="ECO:0007669"/>
    <property type="project" value="TreeGrafter"/>
</dbReference>
<organism evidence="1 2">
    <name type="scientific">Rhodotorula diobovata</name>
    <dbReference type="NCBI Taxonomy" id="5288"/>
    <lineage>
        <taxon>Eukaryota</taxon>
        <taxon>Fungi</taxon>
        <taxon>Dikarya</taxon>
        <taxon>Basidiomycota</taxon>
        <taxon>Pucciniomycotina</taxon>
        <taxon>Microbotryomycetes</taxon>
        <taxon>Sporidiobolales</taxon>
        <taxon>Sporidiobolaceae</taxon>
        <taxon>Rhodotorula</taxon>
    </lineage>
</organism>
<evidence type="ECO:0000313" key="1">
    <source>
        <dbReference type="EMBL" id="TNY23600.1"/>
    </source>
</evidence>